<evidence type="ECO:0000313" key="7">
    <source>
        <dbReference type="Proteomes" id="UP000619376"/>
    </source>
</evidence>
<dbReference type="InterPro" id="IPR015915">
    <property type="entry name" value="Kelch-typ_b-propeller"/>
</dbReference>
<evidence type="ECO:0000313" key="4">
    <source>
        <dbReference type="EMBL" id="GHF43506.1"/>
    </source>
</evidence>
<name>A0A7W8KG62_9DEIO</name>
<reference evidence="4" key="4">
    <citation type="submission" date="2024-05" db="EMBL/GenBank/DDBJ databases">
        <authorList>
            <person name="Sun Q."/>
            <person name="Zhou Y."/>
        </authorList>
    </citation>
    <scope>NUCLEOTIDE SEQUENCE</scope>
    <source>
        <strain evidence="4">CGMCC 1.18437</strain>
    </source>
</reference>
<reference evidence="4" key="1">
    <citation type="journal article" date="2014" name="Int. J. Syst. Evol. Microbiol.">
        <title>Complete genome of a new Firmicutes species belonging to the dominant human colonic microbiota ('Ruminococcus bicirculans') reveals two chromosomes and a selective capacity to utilize plant glucans.</title>
        <authorList>
            <consortium name="NISC Comparative Sequencing Program"/>
            <person name="Wegmann U."/>
            <person name="Louis P."/>
            <person name="Goesmann A."/>
            <person name="Henrissat B."/>
            <person name="Duncan S.H."/>
            <person name="Flint H.J."/>
        </authorList>
    </citation>
    <scope>NUCLEOTIDE SEQUENCE</scope>
    <source>
        <strain evidence="4">CGMCC 1.18437</strain>
    </source>
</reference>
<keyword evidence="1" id="KW-0880">Kelch repeat</keyword>
<reference evidence="5 6" key="3">
    <citation type="submission" date="2020-08" db="EMBL/GenBank/DDBJ databases">
        <title>Genomic Encyclopedia of Type Strains, Phase IV (KMG-IV): sequencing the most valuable type-strain genomes for metagenomic binning, comparative biology and taxonomic classification.</title>
        <authorList>
            <person name="Goeker M."/>
        </authorList>
    </citation>
    <scope>NUCLEOTIDE SEQUENCE [LARGE SCALE GENOMIC DNA]</scope>
    <source>
        <strain evidence="5 6">DSM 27521</strain>
    </source>
</reference>
<feature type="chain" id="PRO_5031238706" description="Galactose oxidase" evidence="3">
    <location>
        <begin position="18"/>
        <end position="310"/>
    </location>
</feature>
<evidence type="ECO:0000313" key="6">
    <source>
        <dbReference type="Proteomes" id="UP000539473"/>
    </source>
</evidence>
<gene>
    <name evidence="4" type="ORF">GCM10017781_19930</name>
    <name evidence="5" type="ORF">HNQ07_001972</name>
</gene>
<keyword evidence="7" id="KW-1185">Reference proteome</keyword>
<keyword evidence="3" id="KW-0732">Signal</keyword>
<dbReference type="PANTHER" id="PTHR24412">
    <property type="entry name" value="KELCH PROTEIN"/>
    <property type="match status" value="1"/>
</dbReference>
<accession>A0A7W8KG62</accession>
<evidence type="ECO:0000256" key="1">
    <source>
        <dbReference type="ARBA" id="ARBA00022441"/>
    </source>
</evidence>
<evidence type="ECO:0000313" key="5">
    <source>
        <dbReference type="EMBL" id="MBB5376508.1"/>
    </source>
</evidence>
<dbReference type="SUPFAM" id="SSF117281">
    <property type="entry name" value="Kelch motif"/>
    <property type="match status" value="1"/>
</dbReference>
<dbReference type="PANTHER" id="PTHR24412:SF497">
    <property type="entry name" value="KELCH-LIKE PROTEIN 18"/>
    <property type="match status" value="1"/>
</dbReference>
<dbReference type="Proteomes" id="UP000619376">
    <property type="component" value="Unassembled WGS sequence"/>
</dbReference>
<dbReference type="RefSeq" id="WP_184111180.1">
    <property type="nucleotide sequence ID" value="NZ_BNAJ01000004.1"/>
</dbReference>
<protein>
    <recommendedName>
        <fullName evidence="8">Galactose oxidase</fullName>
    </recommendedName>
</protein>
<sequence>MNRIVMCGLLLGLVACGGTSTPTPKPTQKTVNDVVLTPTQLSVPLSTFDIGGYPVQTVMVGNSIYFGNYSNTAKTQFFVRYDIASNTFSSPLATSMNVCGCGYTSKLVSDGTNIYYIANDATKYTASTNAWSTINYPTTAHDNAGEAGVTYANGNIYFVGGRTASNLFKYYSVSQNAWFTAPNALYATTSSQLVAFKDRIYAIGGTGAPTKMAYYSTSSNTWTPVKDVPFTVMTSYETVFGAALGNYIYLLQNDSIQIYDPANDVWATTPVKVTGLPSYGAMLTDGQNLYIAGKNASNVPAVTRVAVSVK</sequence>
<feature type="signal peptide" evidence="3">
    <location>
        <begin position="1"/>
        <end position="17"/>
    </location>
</feature>
<dbReference type="PROSITE" id="PS51257">
    <property type="entry name" value="PROKAR_LIPOPROTEIN"/>
    <property type="match status" value="1"/>
</dbReference>
<keyword evidence="2" id="KW-0677">Repeat</keyword>
<reference evidence="7" key="2">
    <citation type="journal article" date="2019" name="Int. J. Syst. Evol. Microbiol.">
        <title>The Global Catalogue of Microorganisms (GCM) 10K type strain sequencing project: providing services to taxonomists for standard genome sequencing and annotation.</title>
        <authorList>
            <consortium name="The Broad Institute Genomics Platform"/>
            <consortium name="The Broad Institute Genome Sequencing Center for Infectious Disease"/>
            <person name="Wu L."/>
            <person name="Ma J."/>
        </authorList>
    </citation>
    <scope>NUCLEOTIDE SEQUENCE [LARGE SCALE GENOMIC DNA]</scope>
    <source>
        <strain evidence="7">CGMCC 1.18437</strain>
    </source>
</reference>
<dbReference type="EMBL" id="JACHFK010000004">
    <property type="protein sequence ID" value="MBB5376508.1"/>
    <property type="molecule type" value="Genomic_DNA"/>
</dbReference>
<dbReference type="Proteomes" id="UP000539473">
    <property type="component" value="Unassembled WGS sequence"/>
</dbReference>
<organism evidence="5 6">
    <name type="scientific">Deinococcus metalli</name>
    <dbReference type="NCBI Taxonomy" id="1141878"/>
    <lineage>
        <taxon>Bacteria</taxon>
        <taxon>Thermotogati</taxon>
        <taxon>Deinococcota</taxon>
        <taxon>Deinococci</taxon>
        <taxon>Deinococcales</taxon>
        <taxon>Deinococcaceae</taxon>
        <taxon>Deinococcus</taxon>
    </lineage>
</organism>
<evidence type="ECO:0000256" key="2">
    <source>
        <dbReference type="ARBA" id="ARBA00022737"/>
    </source>
</evidence>
<dbReference type="AlphaFoldDB" id="A0A7W8KG62"/>
<proteinExistence type="predicted"/>
<evidence type="ECO:0000256" key="3">
    <source>
        <dbReference type="SAM" id="SignalP"/>
    </source>
</evidence>
<comment type="caution">
    <text evidence="5">The sequence shown here is derived from an EMBL/GenBank/DDBJ whole genome shotgun (WGS) entry which is preliminary data.</text>
</comment>
<dbReference type="Gene3D" id="2.120.10.80">
    <property type="entry name" value="Kelch-type beta propeller"/>
    <property type="match status" value="1"/>
</dbReference>
<dbReference type="EMBL" id="BNAJ01000004">
    <property type="protein sequence ID" value="GHF43506.1"/>
    <property type="molecule type" value="Genomic_DNA"/>
</dbReference>
<evidence type="ECO:0008006" key="8">
    <source>
        <dbReference type="Google" id="ProtNLM"/>
    </source>
</evidence>